<proteinExistence type="predicted"/>
<feature type="compositionally biased region" description="Low complexity" evidence="1">
    <location>
        <begin position="135"/>
        <end position="149"/>
    </location>
</feature>
<dbReference type="AlphaFoldDB" id="A0A9P5PAP7"/>
<name>A0A9P5PAP7_9AGAR</name>
<dbReference type="EMBL" id="JADNRY010000200">
    <property type="protein sequence ID" value="KAF9061476.1"/>
    <property type="molecule type" value="Genomic_DNA"/>
</dbReference>
<protein>
    <submittedName>
        <fullName evidence="2">Uncharacterized protein</fullName>
    </submittedName>
</protein>
<comment type="caution">
    <text evidence="2">The sequence shown here is derived from an EMBL/GenBank/DDBJ whole genome shotgun (WGS) entry which is preliminary data.</text>
</comment>
<keyword evidence="3" id="KW-1185">Reference proteome</keyword>
<evidence type="ECO:0000313" key="3">
    <source>
        <dbReference type="Proteomes" id="UP000772434"/>
    </source>
</evidence>
<reference evidence="2" key="1">
    <citation type="submission" date="2020-11" db="EMBL/GenBank/DDBJ databases">
        <authorList>
            <consortium name="DOE Joint Genome Institute"/>
            <person name="Ahrendt S."/>
            <person name="Riley R."/>
            <person name="Andreopoulos W."/>
            <person name="Labutti K."/>
            <person name="Pangilinan J."/>
            <person name="Ruiz-Duenas F.J."/>
            <person name="Barrasa J.M."/>
            <person name="Sanchez-Garcia M."/>
            <person name="Camarero S."/>
            <person name="Miyauchi S."/>
            <person name="Serrano A."/>
            <person name="Linde D."/>
            <person name="Babiker R."/>
            <person name="Drula E."/>
            <person name="Ayuso-Fernandez I."/>
            <person name="Pacheco R."/>
            <person name="Padilla G."/>
            <person name="Ferreira P."/>
            <person name="Barriuso J."/>
            <person name="Kellner H."/>
            <person name="Castanera R."/>
            <person name="Alfaro M."/>
            <person name="Ramirez L."/>
            <person name="Pisabarro A.G."/>
            <person name="Kuo A."/>
            <person name="Tritt A."/>
            <person name="Lipzen A."/>
            <person name="He G."/>
            <person name="Yan M."/>
            <person name="Ng V."/>
            <person name="Cullen D."/>
            <person name="Martin F."/>
            <person name="Rosso M.-N."/>
            <person name="Henrissat B."/>
            <person name="Hibbett D."/>
            <person name="Martinez A.T."/>
            <person name="Grigoriev I.V."/>
        </authorList>
    </citation>
    <scope>NUCLEOTIDE SEQUENCE</scope>
    <source>
        <strain evidence="2">AH 40177</strain>
    </source>
</reference>
<dbReference type="OrthoDB" id="3269701at2759"/>
<dbReference type="Proteomes" id="UP000772434">
    <property type="component" value="Unassembled WGS sequence"/>
</dbReference>
<evidence type="ECO:0000313" key="2">
    <source>
        <dbReference type="EMBL" id="KAF9061476.1"/>
    </source>
</evidence>
<evidence type="ECO:0000256" key="1">
    <source>
        <dbReference type="SAM" id="MobiDB-lite"/>
    </source>
</evidence>
<accession>A0A9P5PAP7</accession>
<feature type="region of interest" description="Disordered" evidence="1">
    <location>
        <begin position="106"/>
        <end position="156"/>
    </location>
</feature>
<gene>
    <name evidence="2" type="ORF">BDP27DRAFT_1428886</name>
</gene>
<organism evidence="2 3">
    <name type="scientific">Rhodocollybia butyracea</name>
    <dbReference type="NCBI Taxonomy" id="206335"/>
    <lineage>
        <taxon>Eukaryota</taxon>
        <taxon>Fungi</taxon>
        <taxon>Dikarya</taxon>
        <taxon>Basidiomycota</taxon>
        <taxon>Agaricomycotina</taxon>
        <taxon>Agaricomycetes</taxon>
        <taxon>Agaricomycetidae</taxon>
        <taxon>Agaricales</taxon>
        <taxon>Marasmiineae</taxon>
        <taxon>Omphalotaceae</taxon>
        <taxon>Rhodocollybia</taxon>
    </lineage>
</organism>
<sequence>MALMTRQITGEIGETGAGINSADEIEMTQKNLLTSVWAKYCEKAPWYFEMRDLIAGHPNAKPVSLGNGQSAIDLSVLDSLGSEDGEAVREDGSGWGADIESMSAIDNGIDDKISEIRSTTPATSDQDDRDLPAQSKSTKTTAPKSSTNKRFLPDSN</sequence>